<dbReference type="AlphaFoldDB" id="A0A8H5ATV1"/>
<dbReference type="GO" id="GO:0016020">
    <property type="term" value="C:membrane"/>
    <property type="evidence" value="ECO:0007669"/>
    <property type="project" value="UniProtKB-SubCell"/>
</dbReference>
<feature type="region of interest" description="Disordered" evidence="19">
    <location>
        <begin position="1"/>
        <end position="20"/>
    </location>
</feature>
<proteinExistence type="inferred from homology"/>
<keyword evidence="7" id="KW-0812">Transmembrane</keyword>
<evidence type="ECO:0000313" key="21">
    <source>
        <dbReference type="EMBL" id="KAF5310478.1"/>
    </source>
</evidence>
<evidence type="ECO:0000256" key="3">
    <source>
        <dbReference type="ARBA" id="ARBA00010794"/>
    </source>
</evidence>
<evidence type="ECO:0000256" key="6">
    <source>
        <dbReference type="ARBA" id="ARBA00022679"/>
    </source>
</evidence>
<evidence type="ECO:0000256" key="9">
    <source>
        <dbReference type="ARBA" id="ARBA00022771"/>
    </source>
</evidence>
<keyword evidence="9 18" id="KW-0863">Zinc-finger</keyword>
<keyword evidence="22" id="KW-1185">Reference proteome</keyword>
<comment type="catalytic activity">
    <reaction evidence="17">
        <text>phytol + CTP = phytyl phosphate + CDP + H(+)</text>
        <dbReference type="Rhea" id="RHEA:38055"/>
        <dbReference type="ChEBI" id="CHEBI:15378"/>
        <dbReference type="ChEBI" id="CHEBI:17327"/>
        <dbReference type="ChEBI" id="CHEBI:37563"/>
        <dbReference type="ChEBI" id="CHEBI:58069"/>
        <dbReference type="ChEBI" id="CHEBI:75483"/>
        <dbReference type="EC" id="2.7.1.182"/>
    </reaction>
</comment>
<evidence type="ECO:0000256" key="4">
    <source>
        <dbReference type="ARBA" id="ARBA00022528"/>
    </source>
</evidence>
<keyword evidence="11" id="KW-0862">Zinc</keyword>
<accession>A0A8H5ATV1</accession>
<dbReference type="PANTHER" id="PTHR32523">
    <property type="entry name" value="PHYTOL KINASE 1, CHLOROPLASTIC"/>
    <property type="match status" value="1"/>
</dbReference>
<protein>
    <recommendedName>
        <fullName evidence="16">phytol kinase</fullName>
        <ecNumber evidence="16">2.7.1.182</ecNumber>
    </recommendedName>
</protein>
<dbReference type="InterPro" id="IPR039606">
    <property type="entry name" value="Phytol/farnesol_kinase"/>
</dbReference>
<evidence type="ECO:0000256" key="13">
    <source>
        <dbReference type="ARBA" id="ARBA00022989"/>
    </source>
</evidence>
<dbReference type="Proteomes" id="UP000541558">
    <property type="component" value="Unassembled WGS sequence"/>
</dbReference>
<evidence type="ECO:0000256" key="2">
    <source>
        <dbReference type="ARBA" id="ARBA00004229"/>
    </source>
</evidence>
<evidence type="ECO:0000256" key="10">
    <source>
        <dbReference type="ARBA" id="ARBA00022777"/>
    </source>
</evidence>
<organism evidence="21 22">
    <name type="scientific">Ephemerocybe angulata</name>
    <dbReference type="NCBI Taxonomy" id="980116"/>
    <lineage>
        <taxon>Eukaryota</taxon>
        <taxon>Fungi</taxon>
        <taxon>Dikarya</taxon>
        <taxon>Basidiomycota</taxon>
        <taxon>Agaricomycotina</taxon>
        <taxon>Agaricomycetes</taxon>
        <taxon>Agaricomycetidae</taxon>
        <taxon>Agaricales</taxon>
        <taxon>Agaricineae</taxon>
        <taxon>Psathyrellaceae</taxon>
        <taxon>Ephemerocybe</taxon>
    </lineage>
</organism>
<evidence type="ECO:0000259" key="20">
    <source>
        <dbReference type="PROSITE" id="PS50865"/>
    </source>
</evidence>
<keyword evidence="13" id="KW-1133">Transmembrane helix</keyword>
<dbReference type="OrthoDB" id="2880598at2759"/>
<keyword evidence="6" id="KW-0808">Transferase</keyword>
<evidence type="ECO:0000256" key="8">
    <source>
        <dbReference type="ARBA" id="ARBA00022723"/>
    </source>
</evidence>
<keyword evidence="10" id="KW-0418">Kinase</keyword>
<dbReference type="PANTHER" id="PTHR32523:SF8">
    <property type="entry name" value="DOLICHOL KINASE"/>
    <property type="match status" value="1"/>
</dbReference>
<evidence type="ECO:0000256" key="11">
    <source>
        <dbReference type="ARBA" id="ARBA00022833"/>
    </source>
</evidence>
<keyword evidence="5" id="KW-0934">Plastid</keyword>
<dbReference type="EMBL" id="JAACJK010000229">
    <property type="protein sequence ID" value="KAF5310478.1"/>
    <property type="molecule type" value="Genomic_DNA"/>
</dbReference>
<evidence type="ECO:0000256" key="7">
    <source>
        <dbReference type="ARBA" id="ARBA00022692"/>
    </source>
</evidence>
<feature type="compositionally biased region" description="Low complexity" evidence="19">
    <location>
        <begin position="1"/>
        <end position="10"/>
    </location>
</feature>
<comment type="subcellular location">
    <subcellularLocation>
        <location evidence="1">Membrane</location>
        <topology evidence="1">Multi-pass membrane protein</topology>
    </subcellularLocation>
    <subcellularLocation>
        <location evidence="2">Plastid</location>
        <location evidence="2">Chloroplast</location>
    </subcellularLocation>
</comment>
<comment type="pathway">
    <text evidence="15">Cofactor biosynthesis; tocopherol biosynthesis.</text>
</comment>
<comment type="similarity">
    <text evidence="3">Belongs to the polyprenol kinase family.</text>
</comment>
<evidence type="ECO:0000256" key="14">
    <source>
        <dbReference type="ARBA" id="ARBA00023136"/>
    </source>
</evidence>
<keyword evidence="8" id="KW-0479">Metal-binding</keyword>
<evidence type="ECO:0000256" key="15">
    <source>
        <dbReference type="ARBA" id="ARBA00024015"/>
    </source>
</evidence>
<feature type="domain" description="MYND-type" evidence="20">
    <location>
        <begin position="459"/>
        <end position="512"/>
    </location>
</feature>
<dbReference type="Gene3D" id="6.10.140.2220">
    <property type="match status" value="1"/>
</dbReference>
<sequence length="700" mass="79695">MSSPRTGTSGTRRRPAPGAPQALVVHEHRKKLIESARAKRSGTLDESQALAEFLSAEGDTIYFQSLLAPISYSASPEHLDYEDDLTYQYDRFKAGNRAIQDLMIVLQALFDGYNIPMVRSFTDDCLRVLIDFWPAIIGWMKGVLFLSARLLADGRSWVTTAEGAGLCAVTLMIILLGAEIYPLKLELMAMPCTADFVILLLCQVHPQTKRHFYLPISESGNEACLIIQVLRLYMESPVSWHVMHTRLRTAKLSTRRTVVRFITVRIEEIVSDSDQTNILSAAKTYMSLTEATSTFLMDRTLWDAFQKEDFILRYTSALYDLTEKAHHLGVTDKFLWAHISRSIATLVRVILQALSPNPSADLPKMIEGGILECSYICLSHTTLALFGVKESTAYQALESLQPYLYLSQVFVSAVARGQRSLWVDRLECGDECGQEIRRNCQEVLSRGRSVYIDRQKCKINMCNNMKHPREDEGHDLDGYFSTLKTCQRCHSVTYCSKECQREDWLAFHSKECPVLSLEYYAQKHDKSWPSVRIRRDQLRSLEAGVNLELPILPDLTHPASETVHHQDPKDPSSAIQSADDYEASLFLSQFDYGVTRAIYEVNKTYPLNSYYATTWGPSQGKSPWIPRIQQYIRDMEADRDNILLVEGIFRLDERKDMATFIKFRYDHRGPEGGRYTVVSSFAHTTKPKPGLLWPDPVQKS</sequence>
<evidence type="ECO:0000256" key="18">
    <source>
        <dbReference type="PROSITE-ProRule" id="PRU00134"/>
    </source>
</evidence>
<dbReference type="Pfam" id="PF01753">
    <property type="entry name" value="zf-MYND"/>
    <property type="match status" value="1"/>
</dbReference>
<reference evidence="21 22" key="1">
    <citation type="journal article" date="2020" name="ISME J.">
        <title>Uncovering the hidden diversity of litter-decomposition mechanisms in mushroom-forming fungi.</title>
        <authorList>
            <person name="Floudas D."/>
            <person name="Bentzer J."/>
            <person name="Ahren D."/>
            <person name="Johansson T."/>
            <person name="Persson P."/>
            <person name="Tunlid A."/>
        </authorList>
    </citation>
    <scope>NUCLEOTIDE SEQUENCE [LARGE SCALE GENOMIC DNA]</scope>
    <source>
        <strain evidence="21 22">CBS 175.51</strain>
    </source>
</reference>
<dbReference type="EC" id="2.7.1.182" evidence="16"/>
<name>A0A8H5ATV1_9AGAR</name>
<evidence type="ECO:0000256" key="1">
    <source>
        <dbReference type="ARBA" id="ARBA00004141"/>
    </source>
</evidence>
<keyword evidence="12" id="KW-0809">Transit peptide</keyword>
<keyword evidence="4" id="KW-0150">Chloroplast</keyword>
<gene>
    <name evidence="21" type="ORF">D9611_012273</name>
</gene>
<dbReference type="GO" id="GO:0008270">
    <property type="term" value="F:zinc ion binding"/>
    <property type="evidence" value="ECO:0007669"/>
    <property type="project" value="UniProtKB-KW"/>
</dbReference>
<evidence type="ECO:0000256" key="17">
    <source>
        <dbReference type="ARBA" id="ARBA00048889"/>
    </source>
</evidence>
<dbReference type="InterPro" id="IPR002893">
    <property type="entry name" value="Znf_MYND"/>
</dbReference>
<evidence type="ECO:0000313" key="22">
    <source>
        <dbReference type="Proteomes" id="UP000541558"/>
    </source>
</evidence>
<evidence type="ECO:0000256" key="5">
    <source>
        <dbReference type="ARBA" id="ARBA00022640"/>
    </source>
</evidence>
<dbReference type="GO" id="GO:0010276">
    <property type="term" value="F:phytol kinase activity"/>
    <property type="evidence" value="ECO:0007669"/>
    <property type="project" value="UniProtKB-EC"/>
</dbReference>
<keyword evidence="14" id="KW-0472">Membrane</keyword>
<evidence type="ECO:0000256" key="12">
    <source>
        <dbReference type="ARBA" id="ARBA00022946"/>
    </source>
</evidence>
<comment type="caution">
    <text evidence="21">The sequence shown here is derived from an EMBL/GenBank/DDBJ whole genome shotgun (WGS) entry which is preliminary data.</text>
</comment>
<evidence type="ECO:0000256" key="16">
    <source>
        <dbReference type="ARBA" id="ARBA00039024"/>
    </source>
</evidence>
<evidence type="ECO:0000256" key="19">
    <source>
        <dbReference type="SAM" id="MobiDB-lite"/>
    </source>
</evidence>
<dbReference type="PROSITE" id="PS50865">
    <property type="entry name" value="ZF_MYND_2"/>
    <property type="match status" value="1"/>
</dbReference>
<dbReference type="SUPFAM" id="SSF144232">
    <property type="entry name" value="HIT/MYND zinc finger-like"/>
    <property type="match status" value="1"/>
</dbReference>